<comment type="caution">
    <text evidence="4">The sequence shown here is derived from an EMBL/GenBank/DDBJ whole genome shotgun (WGS) entry which is preliminary data.</text>
</comment>
<keyword evidence="2" id="KW-0732">Signal</keyword>
<name>A0A927EDS8_9HYPH</name>
<dbReference type="PANTHER" id="PTHR36933">
    <property type="entry name" value="SLL0788 PROTEIN"/>
    <property type="match status" value="1"/>
</dbReference>
<dbReference type="PANTHER" id="PTHR36933:SF1">
    <property type="entry name" value="SLL0788 PROTEIN"/>
    <property type="match status" value="1"/>
</dbReference>
<accession>A0A927EDS8</accession>
<evidence type="ECO:0000259" key="3">
    <source>
        <dbReference type="Pfam" id="PF03713"/>
    </source>
</evidence>
<dbReference type="Gene3D" id="1.20.1260.10">
    <property type="match status" value="1"/>
</dbReference>
<evidence type="ECO:0000313" key="4">
    <source>
        <dbReference type="EMBL" id="MBD3847441.1"/>
    </source>
</evidence>
<dbReference type="RefSeq" id="WP_191124858.1">
    <property type="nucleotide sequence ID" value="NZ_JACXWY010000010.1"/>
</dbReference>
<feature type="domain" description="DUF305" evidence="3">
    <location>
        <begin position="46"/>
        <end position="150"/>
    </location>
</feature>
<dbReference type="InterPro" id="IPR005183">
    <property type="entry name" value="DUF305_CopM-like"/>
</dbReference>
<proteinExistence type="predicted"/>
<keyword evidence="5" id="KW-1185">Reference proteome</keyword>
<evidence type="ECO:0000256" key="1">
    <source>
        <dbReference type="SAM" id="MobiDB-lite"/>
    </source>
</evidence>
<feature type="region of interest" description="Disordered" evidence="1">
    <location>
        <begin position="26"/>
        <end position="45"/>
    </location>
</feature>
<dbReference type="Pfam" id="PF03713">
    <property type="entry name" value="DUF305"/>
    <property type="match status" value="1"/>
</dbReference>
<feature type="signal peptide" evidence="2">
    <location>
        <begin position="1"/>
        <end position="22"/>
    </location>
</feature>
<organism evidence="4 5">
    <name type="scientific">Bosea spartocytisi</name>
    <dbReference type="NCBI Taxonomy" id="2773451"/>
    <lineage>
        <taxon>Bacteria</taxon>
        <taxon>Pseudomonadati</taxon>
        <taxon>Pseudomonadota</taxon>
        <taxon>Alphaproteobacteria</taxon>
        <taxon>Hyphomicrobiales</taxon>
        <taxon>Boseaceae</taxon>
        <taxon>Bosea</taxon>
    </lineage>
</organism>
<protein>
    <submittedName>
        <fullName evidence="4">DUF305 domain-containing protein</fullName>
    </submittedName>
</protein>
<dbReference type="Proteomes" id="UP000619295">
    <property type="component" value="Unassembled WGS sequence"/>
</dbReference>
<sequence length="155" mass="16619">MQPKLRAMVTFAFLLVPSLAVAQHDSHHDGAATGQPAPPAAAAPSQQCAPMMGMMQGMMAEHMSACMAALPKASQAYMRAMMGMHMPMMEAVQAKDPDVAFVKGMIGHHQAAIDMARAVLEYGSDQPAKALAQDIIASQEAEIARMRAWLKQRGE</sequence>
<dbReference type="EMBL" id="JACXWY010000010">
    <property type="protein sequence ID" value="MBD3847441.1"/>
    <property type="molecule type" value="Genomic_DNA"/>
</dbReference>
<dbReference type="InterPro" id="IPR012347">
    <property type="entry name" value="Ferritin-like"/>
</dbReference>
<feature type="chain" id="PRO_5037625350" evidence="2">
    <location>
        <begin position="23"/>
        <end position="155"/>
    </location>
</feature>
<evidence type="ECO:0000256" key="2">
    <source>
        <dbReference type="SAM" id="SignalP"/>
    </source>
</evidence>
<gene>
    <name evidence="4" type="ORF">IED13_17205</name>
</gene>
<dbReference type="AlphaFoldDB" id="A0A927EDS8"/>
<evidence type="ECO:0000313" key="5">
    <source>
        <dbReference type="Proteomes" id="UP000619295"/>
    </source>
</evidence>
<reference evidence="4" key="1">
    <citation type="submission" date="2020-09" db="EMBL/GenBank/DDBJ databases">
        <title>Bosea spartocytisi sp. nov. a root nodule endophyte of Spartocytisus supranubius in the high mountain ecosystem fo the Teide National Park (Canary Islands, Spain).</title>
        <authorList>
            <person name="Pulido-Suarez L."/>
            <person name="Peix A."/>
            <person name="Igual J.M."/>
            <person name="Socas-Perez N."/>
            <person name="Velazquez E."/>
            <person name="Flores-Felix J.D."/>
            <person name="Leon-Barrios M."/>
        </authorList>
    </citation>
    <scope>NUCLEOTIDE SEQUENCE</scope>
    <source>
        <strain evidence="4">SSUT16</strain>
    </source>
</reference>